<reference evidence="7 8" key="1">
    <citation type="submission" date="2018-06" db="EMBL/GenBank/DDBJ databases">
        <authorList>
            <consortium name="Pathogen Informatics"/>
            <person name="Doyle S."/>
        </authorList>
    </citation>
    <scope>NUCLEOTIDE SEQUENCE [LARGE SCALE GENOMIC DNA]</scope>
    <source>
        <strain evidence="7 8">NCTC9045</strain>
    </source>
</reference>
<organism evidence="7 8">
    <name type="scientific">Escherichia coli</name>
    <dbReference type="NCBI Taxonomy" id="562"/>
    <lineage>
        <taxon>Bacteria</taxon>
        <taxon>Pseudomonadati</taxon>
        <taxon>Pseudomonadota</taxon>
        <taxon>Gammaproteobacteria</taxon>
        <taxon>Enterobacterales</taxon>
        <taxon>Enterobacteriaceae</taxon>
        <taxon>Escherichia</taxon>
    </lineage>
</organism>
<evidence type="ECO:0000256" key="3">
    <source>
        <dbReference type="ARBA" id="ARBA00023277"/>
    </source>
</evidence>
<dbReference type="InterPro" id="IPR008000">
    <property type="entry name" value="Rham/fucose_mutarotase"/>
</dbReference>
<sequence>MIRKAFVMQVNPDAHEEYQRRHNPIWPELEAVLKSHGAHNYAIYLDKARNLLFAMVEIESEERWNAVASTDVCQRWWKYMTDVMPANPDNSPVSSELQEVFTCRNCPMCQRCLRHNILNFDLKN</sequence>
<dbReference type="HAMAP" id="MF_01663">
    <property type="entry name" value="L_rham_rotase"/>
    <property type="match status" value="1"/>
</dbReference>
<evidence type="ECO:0000256" key="5">
    <source>
        <dbReference type="HAMAP-Rule" id="MF_01663"/>
    </source>
</evidence>
<comment type="similarity">
    <text evidence="5">Belongs to the rhamnose mutarotase family.</text>
</comment>
<dbReference type="Pfam" id="PF05336">
    <property type="entry name" value="rhaM"/>
    <property type="match status" value="1"/>
</dbReference>
<feature type="binding site" evidence="5">
    <location>
        <position position="41"/>
    </location>
    <ligand>
        <name>substrate</name>
    </ligand>
</feature>
<dbReference type="Gene3D" id="3.30.70.100">
    <property type="match status" value="1"/>
</dbReference>
<comment type="pathway">
    <text evidence="5">Carbohydrate metabolism; L-rhamnose metabolism.</text>
</comment>
<dbReference type="SUPFAM" id="SSF54909">
    <property type="entry name" value="Dimeric alpha+beta barrel"/>
    <property type="match status" value="1"/>
</dbReference>
<comment type="catalytic activity">
    <reaction evidence="5">
        <text>alpha-L-rhamnose = beta-L-rhamnose</text>
        <dbReference type="Rhea" id="RHEA:25584"/>
        <dbReference type="ChEBI" id="CHEBI:27586"/>
        <dbReference type="ChEBI" id="CHEBI:27907"/>
        <dbReference type="EC" id="5.1.3.32"/>
    </reaction>
</comment>
<dbReference type="PANTHER" id="PTHR34389:SF2">
    <property type="entry name" value="L-RHAMNOSE MUTAROTASE"/>
    <property type="match status" value="1"/>
</dbReference>
<protein>
    <recommendedName>
        <fullName evidence="5 6">L-rhamnose mutarotase</fullName>
        <ecNumber evidence="5 6">5.1.3.32</ecNumber>
    </recommendedName>
    <alternativeName>
        <fullName evidence="5">Rhamnose 1-epimerase</fullName>
    </alternativeName>
    <alternativeName>
        <fullName evidence="5">Type-3 mutarotase</fullName>
    </alternativeName>
</protein>
<evidence type="ECO:0000256" key="1">
    <source>
        <dbReference type="ARBA" id="ARBA00022490"/>
    </source>
</evidence>
<evidence type="ECO:0000256" key="4">
    <source>
        <dbReference type="ARBA" id="ARBA00023308"/>
    </source>
</evidence>
<comment type="subunit">
    <text evidence="5">Homodimer.</text>
</comment>
<dbReference type="EMBL" id="UGDD01000002">
    <property type="protein sequence ID" value="STJ57607.1"/>
    <property type="molecule type" value="Genomic_DNA"/>
</dbReference>
<feature type="binding site" evidence="5">
    <location>
        <position position="18"/>
    </location>
    <ligand>
        <name>substrate</name>
    </ligand>
</feature>
<dbReference type="GO" id="GO:0005737">
    <property type="term" value="C:cytoplasm"/>
    <property type="evidence" value="ECO:0007669"/>
    <property type="project" value="UniProtKB-SubCell"/>
</dbReference>
<comment type="function">
    <text evidence="5">Involved in the anomeric conversion of L-rhamnose.</text>
</comment>
<feature type="binding site" evidence="5">
    <location>
        <begin position="76"/>
        <end position="77"/>
    </location>
    <ligand>
        <name>substrate</name>
    </ligand>
</feature>
<evidence type="ECO:0000256" key="2">
    <source>
        <dbReference type="ARBA" id="ARBA00023235"/>
    </source>
</evidence>
<dbReference type="NCBIfam" id="TIGR02625">
    <property type="entry name" value="YiiL_rotase"/>
    <property type="match status" value="1"/>
</dbReference>
<dbReference type="EC" id="5.1.3.32" evidence="5 6"/>
<dbReference type="Proteomes" id="UP000254503">
    <property type="component" value="Unassembled WGS sequence"/>
</dbReference>
<keyword evidence="4 5" id="KW-0684">Rhamnose metabolism</keyword>
<gene>
    <name evidence="7" type="primary">yiiL</name>
    <name evidence="5" type="synonym">rhaM</name>
    <name evidence="7" type="ORF">NCTC9045_05652</name>
</gene>
<evidence type="ECO:0000313" key="7">
    <source>
        <dbReference type="EMBL" id="STJ57607.1"/>
    </source>
</evidence>
<proteinExistence type="inferred from homology"/>
<name>A0A376X5Y0_ECOLX</name>
<keyword evidence="1 5" id="KW-0963">Cytoplasm</keyword>
<feature type="active site" description="Proton donor" evidence="5">
    <location>
        <position position="22"/>
    </location>
</feature>
<dbReference type="UniPathway" id="UPA00125"/>
<evidence type="ECO:0000313" key="8">
    <source>
        <dbReference type="Proteomes" id="UP000254503"/>
    </source>
</evidence>
<dbReference type="InterPro" id="IPR011008">
    <property type="entry name" value="Dimeric_a/b-barrel"/>
</dbReference>
<dbReference type="GO" id="GO:0062192">
    <property type="term" value="F:L-rhamnose mutarotase activity"/>
    <property type="evidence" value="ECO:0007669"/>
    <property type="project" value="UniProtKB-UniRule"/>
</dbReference>
<dbReference type="InterPro" id="IPR013448">
    <property type="entry name" value="L-rhamnose_mutarotase"/>
</dbReference>
<keyword evidence="3 5" id="KW-0119">Carbohydrate metabolism</keyword>
<dbReference type="FunFam" id="3.30.70.100:FF:000013">
    <property type="entry name" value="L-rhamnose mutarotase"/>
    <property type="match status" value="1"/>
</dbReference>
<dbReference type="AlphaFoldDB" id="A0A376X5Y0"/>
<dbReference type="PANTHER" id="PTHR34389">
    <property type="entry name" value="L-RHAMNOSE MUTAROTASE"/>
    <property type="match status" value="1"/>
</dbReference>
<dbReference type="GO" id="GO:0019301">
    <property type="term" value="P:rhamnose catabolic process"/>
    <property type="evidence" value="ECO:0007669"/>
    <property type="project" value="UniProtKB-UniRule"/>
</dbReference>
<accession>A0A376X5Y0</accession>
<comment type="subcellular location">
    <subcellularLocation>
        <location evidence="5">Cytoplasm</location>
    </subcellularLocation>
</comment>
<evidence type="ECO:0000256" key="6">
    <source>
        <dbReference type="NCBIfam" id="TIGR02625"/>
    </source>
</evidence>
<keyword evidence="2 5" id="KW-0413">Isomerase</keyword>